<feature type="transmembrane region" description="Helical" evidence="7">
    <location>
        <begin position="12"/>
        <end position="30"/>
    </location>
</feature>
<dbReference type="InterPro" id="IPR047218">
    <property type="entry name" value="YocR/YhdH-like"/>
</dbReference>
<dbReference type="Pfam" id="PF00209">
    <property type="entry name" value="SNF"/>
    <property type="match status" value="2"/>
</dbReference>
<proteinExistence type="inferred from homology"/>
<feature type="transmembrane region" description="Helical" evidence="7">
    <location>
        <begin position="250"/>
        <end position="276"/>
    </location>
</feature>
<feature type="transmembrane region" description="Helical" evidence="7">
    <location>
        <begin position="136"/>
        <end position="159"/>
    </location>
</feature>
<reference evidence="8 9" key="1">
    <citation type="submission" date="2019-03" db="EMBL/GenBank/DDBJ databases">
        <authorList>
            <person name="Kim M.K.M."/>
        </authorList>
    </citation>
    <scope>NUCLEOTIDE SEQUENCE [LARGE SCALE GENOMIC DNA]</scope>
    <source>
        <strain evidence="8 9">18JY21-1</strain>
    </source>
</reference>
<dbReference type="SUPFAM" id="SSF161070">
    <property type="entry name" value="SNF-like"/>
    <property type="match status" value="1"/>
</dbReference>
<dbReference type="PANTHER" id="PTHR42948">
    <property type="entry name" value="TRANSPORTER"/>
    <property type="match status" value="1"/>
</dbReference>
<protein>
    <recommendedName>
        <fullName evidence="6">Transporter</fullName>
    </recommendedName>
</protein>
<feature type="transmembrane region" description="Helical" evidence="7">
    <location>
        <begin position="340"/>
        <end position="359"/>
    </location>
</feature>
<comment type="similarity">
    <text evidence="6">Belongs to the sodium:neurotransmitter symporter (SNF) (TC 2.A.22) family.</text>
</comment>
<keyword evidence="5 7" id="KW-0472">Membrane</keyword>
<evidence type="ECO:0000313" key="8">
    <source>
        <dbReference type="EMBL" id="TCZ75880.1"/>
    </source>
</evidence>
<sequence length="446" mass="49197">MKQEQQWSSKIGFILAAAGSAIGLGAIWKFPYVMATSGGGAFFLIFLLFTIFIGLPLLLAELIIGRSTGKDAIRAYKTIAPTGYWHLLGYLGTATSFIIFSFYSVIGGWILLYFGRSLTGSLLHHNLVFSDLFKEITANPLAVTSAQLLFILITIYVVAKGVSTGIEKASQFMMPALFILFLVLVVRSLTLEGASEGVRYFLMPDFNKLTKDAVIYAMGQSFFCLSIGVSVMVTYSSYLDKRETLTKSSISIVSLNLLTTILAGFAIFPAVFSFGMEPTAGPGLLFVVLPSIFEQMAFGSVFLVIFMALFLFATLSSAFSLLEIIVAVIVKGDASKRKKYSWIVGFCVFLVGIPCSLSFGPMSDMTLFGKTFFDLADYLASYILLPIGVFLISIFVGYRFPRARLVEELCKESAWWRKGTVYYVMLLRYIIPIVVIIVFLNIFGVL</sequence>
<evidence type="ECO:0000256" key="1">
    <source>
        <dbReference type="ARBA" id="ARBA00004141"/>
    </source>
</evidence>
<keyword evidence="6" id="KW-0769">Symport</keyword>
<feature type="transmembrane region" description="Helical" evidence="7">
    <location>
        <begin position="421"/>
        <end position="443"/>
    </location>
</feature>
<dbReference type="CDD" id="cd10336">
    <property type="entry name" value="SLC6sbd_Tyt1-Like"/>
    <property type="match status" value="1"/>
</dbReference>
<evidence type="ECO:0000256" key="5">
    <source>
        <dbReference type="ARBA" id="ARBA00023136"/>
    </source>
</evidence>
<dbReference type="AlphaFoldDB" id="A0A4R4EAE8"/>
<dbReference type="GO" id="GO:0015293">
    <property type="term" value="F:symporter activity"/>
    <property type="evidence" value="ECO:0007669"/>
    <property type="project" value="UniProtKB-KW"/>
</dbReference>
<dbReference type="GO" id="GO:0016020">
    <property type="term" value="C:membrane"/>
    <property type="evidence" value="ECO:0007669"/>
    <property type="project" value="UniProtKB-SubCell"/>
</dbReference>
<organism evidence="8 9">
    <name type="scientific">Paenibacillus albiflavus</name>
    <dbReference type="NCBI Taxonomy" id="2545760"/>
    <lineage>
        <taxon>Bacteria</taxon>
        <taxon>Bacillati</taxon>
        <taxon>Bacillota</taxon>
        <taxon>Bacilli</taxon>
        <taxon>Bacillales</taxon>
        <taxon>Paenibacillaceae</taxon>
        <taxon>Paenibacillus</taxon>
    </lineage>
</organism>
<dbReference type="OrthoDB" id="9762833at2"/>
<feature type="transmembrane region" description="Helical" evidence="7">
    <location>
        <begin position="214"/>
        <end position="238"/>
    </location>
</feature>
<dbReference type="EMBL" id="SKFG01000016">
    <property type="protein sequence ID" value="TCZ75880.1"/>
    <property type="molecule type" value="Genomic_DNA"/>
</dbReference>
<dbReference type="NCBIfam" id="NF037979">
    <property type="entry name" value="Na_transp"/>
    <property type="match status" value="1"/>
</dbReference>
<feature type="transmembrane region" description="Helical" evidence="7">
    <location>
        <begin position="379"/>
        <end position="400"/>
    </location>
</feature>
<evidence type="ECO:0000256" key="3">
    <source>
        <dbReference type="ARBA" id="ARBA00022692"/>
    </source>
</evidence>
<gene>
    <name evidence="8" type="ORF">E0485_16025</name>
</gene>
<comment type="caution">
    <text evidence="8">The sequence shown here is derived from an EMBL/GenBank/DDBJ whole genome shotgun (WGS) entry which is preliminary data.</text>
</comment>
<dbReference type="PANTHER" id="PTHR42948:SF1">
    <property type="entry name" value="TRANSPORTER"/>
    <property type="match status" value="1"/>
</dbReference>
<feature type="transmembrane region" description="Helical" evidence="7">
    <location>
        <begin position="296"/>
        <end position="328"/>
    </location>
</feature>
<dbReference type="PROSITE" id="PS00610">
    <property type="entry name" value="NA_NEUROTRAN_SYMP_1"/>
    <property type="match status" value="1"/>
</dbReference>
<dbReference type="InterPro" id="IPR037272">
    <property type="entry name" value="SNS_sf"/>
</dbReference>
<keyword evidence="3 6" id="KW-0812">Transmembrane</keyword>
<feature type="transmembrane region" description="Helical" evidence="7">
    <location>
        <begin position="42"/>
        <end position="64"/>
    </location>
</feature>
<keyword evidence="9" id="KW-1185">Reference proteome</keyword>
<dbReference type="RefSeq" id="WP_132419069.1">
    <property type="nucleotide sequence ID" value="NZ_SKFG01000016.1"/>
</dbReference>
<evidence type="ECO:0000256" key="2">
    <source>
        <dbReference type="ARBA" id="ARBA00022448"/>
    </source>
</evidence>
<dbReference type="Proteomes" id="UP000295418">
    <property type="component" value="Unassembled WGS sequence"/>
</dbReference>
<keyword evidence="4 7" id="KW-1133">Transmembrane helix</keyword>
<evidence type="ECO:0000256" key="6">
    <source>
        <dbReference type="RuleBase" id="RU003732"/>
    </source>
</evidence>
<evidence type="ECO:0000256" key="4">
    <source>
        <dbReference type="ARBA" id="ARBA00022989"/>
    </source>
</evidence>
<feature type="transmembrane region" description="Helical" evidence="7">
    <location>
        <begin position="85"/>
        <end position="116"/>
    </location>
</feature>
<evidence type="ECO:0000256" key="7">
    <source>
        <dbReference type="SAM" id="Phobius"/>
    </source>
</evidence>
<dbReference type="PROSITE" id="PS50267">
    <property type="entry name" value="NA_NEUROTRAN_SYMP_3"/>
    <property type="match status" value="1"/>
</dbReference>
<accession>A0A4R4EAE8</accession>
<dbReference type="PRINTS" id="PR00176">
    <property type="entry name" value="NANEUSMPORT"/>
</dbReference>
<evidence type="ECO:0000313" key="9">
    <source>
        <dbReference type="Proteomes" id="UP000295418"/>
    </source>
</evidence>
<feature type="transmembrane region" description="Helical" evidence="7">
    <location>
        <begin position="171"/>
        <end position="194"/>
    </location>
</feature>
<keyword evidence="2 6" id="KW-0813">Transport</keyword>
<dbReference type="InterPro" id="IPR000175">
    <property type="entry name" value="Na/ntran_symport"/>
</dbReference>
<comment type="subcellular location">
    <subcellularLocation>
        <location evidence="1">Membrane</location>
        <topology evidence="1">Multi-pass membrane protein</topology>
    </subcellularLocation>
</comment>
<name>A0A4R4EAE8_9BACL</name>